<evidence type="ECO:0000313" key="2">
    <source>
        <dbReference type="Proteomes" id="UP001283212"/>
    </source>
</evidence>
<comment type="caution">
    <text evidence="1">The sequence shown here is derived from an EMBL/GenBank/DDBJ whole genome shotgun (WGS) entry which is preliminary data.</text>
</comment>
<protein>
    <submittedName>
        <fullName evidence="1">Uncharacterized protein</fullName>
    </submittedName>
</protein>
<dbReference type="Pfam" id="PF08902">
    <property type="entry name" value="DUF1848"/>
    <property type="match status" value="1"/>
</dbReference>
<keyword evidence="2" id="KW-1185">Reference proteome</keyword>
<reference evidence="1 2" key="1">
    <citation type="submission" date="2023-06" db="EMBL/GenBank/DDBJ databases">
        <title>Genome sequence of Methancorpusculaceae sp. Cs1.</title>
        <authorList>
            <person name="Protasov E."/>
            <person name="Platt K."/>
            <person name="Poehlein A."/>
            <person name="Daniel R."/>
            <person name="Brune A."/>
        </authorList>
    </citation>
    <scope>NUCLEOTIDE SEQUENCE [LARGE SCALE GENOMIC DNA]</scope>
    <source>
        <strain evidence="1 2">Cs1</strain>
    </source>
</reference>
<evidence type="ECO:0000313" key="1">
    <source>
        <dbReference type="EMBL" id="MDV0443267.1"/>
    </source>
</evidence>
<dbReference type="AlphaFoldDB" id="A0AAE4SAX1"/>
<dbReference type="Proteomes" id="UP001283212">
    <property type="component" value="Unassembled WGS sequence"/>
</dbReference>
<organism evidence="1 2">
    <name type="scientific">Methanorbis rubei</name>
    <dbReference type="NCBI Taxonomy" id="3028300"/>
    <lineage>
        <taxon>Archaea</taxon>
        <taxon>Methanobacteriati</taxon>
        <taxon>Methanobacteriota</taxon>
        <taxon>Stenosarchaea group</taxon>
        <taxon>Methanomicrobia</taxon>
        <taxon>Methanomicrobiales</taxon>
        <taxon>Methanocorpusculaceae</taxon>
        <taxon>Methanorbis</taxon>
    </lineage>
</organism>
<proteinExistence type="predicted"/>
<gene>
    <name evidence="1" type="ORF">McpCs1_06370</name>
</gene>
<sequence length="130" mass="14310">MELDAGRNFLVILSPSVISSATNPKDFVVVFPGTDITPSSCIDKYLCGLALSLKKDHNQRISCNCVESVDIGGYPACRKECHYCYASGDNVTTSHYPLSLLISGLTDKNELVCDQNTLKSHDYQTKLLFK</sequence>
<accession>A0AAE4SAX1</accession>
<name>A0AAE4SAX1_9EURY</name>
<dbReference type="InterPro" id="IPR014998">
    <property type="entry name" value="DUF1848"/>
</dbReference>
<dbReference type="EMBL" id="JAWDKB010000002">
    <property type="protein sequence ID" value="MDV0443267.1"/>
    <property type="molecule type" value="Genomic_DNA"/>
</dbReference>
<dbReference type="RefSeq" id="WP_338095795.1">
    <property type="nucleotide sequence ID" value="NZ_JAWDKB010000002.1"/>
</dbReference>